<dbReference type="AlphaFoldDB" id="A0A1H3EZJ8"/>
<keyword evidence="2" id="KW-1185">Reference proteome</keyword>
<sequence>MSVPEPPSFAMRLSQFAQRLGLGGRQRPRLEHAGLEHLPFKALQRPEDSIWWQDGPPLERLFDLPRGALSGPVQQVKAQAHALLVRCVELQSLESEAFDLRELDGVCAPRGEHPPLAHLEDFATTPAGRAVRIISYKDFVKAISLALPRYLSGQQIEVRQADWHGNRLYWGGHQQVAAFGVALAYARRRGLQVILPAIRQHYRLNPAGLAALDAAFHVLALPEQAWAHPQFMDLLLSSGTPYARLDQISPPGTPEWLLLPREEAAADALGRALRQAGAADVPSFLASLSDTRA</sequence>
<dbReference type="Pfam" id="PF20390">
    <property type="entry name" value="DUF6685"/>
    <property type="match status" value="1"/>
</dbReference>
<dbReference type="STRING" id="1007099.SAMN05216287_3943"/>
<dbReference type="InterPro" id="IPR046507">
    <property type="entry name" value="DUF6685"/>
</dbReference>
<name>A0A1H3EZJ8_9PSED</name>
<protein>
    <submittedName>
        <fullName evidence="1">Uncharacterized protein</fullName>
    </submittedName>
</protein>
<accession>A0A1H3EZJ8</accession>
<dbReference type="RefSeq" id="WP_090231335.1">
    <property type="nucleotide sequence ID" value="NZ_FNNU01000006.1"/>
</dbReference>
<reference evidence="2" key="1">
    <citation type="submission" date="2016-10" db="EMBL/GenBank/DDBJ databases">
        <authorList>
            <person name="Varghese N."/>
            <person name="Submissions S."/>
        </authorList>
    </citation>
    <scope>NUCLEOTIDE SEQUENCE [LARGE SCALE GENOMIC DNA]</scope>
    <source>
        <strain evidence="2">NRRL B-59562</strain>
    </source>
</reference>
<proteinExistence type="predicted"/>
<organism evidence="1 2">
    <name type="scientific">Pseudomonas kuykendallii</name>
    <dbReference type="NCBI Taxonomy" id="1007099"/>
    <lineage>
        <taxon>Bacteria</taxon>
        <taxon>Pseudomonadati</taxon>
        <taxon>Pseudomonadota</taxon>
        <taxon>Gammaproteobacteria</taxon>
        <taxon>Pseudomonadales</taxon>
        <taxon>Pseudomonadaceae</taxon>
        <taxon>Pseudomonas</taxon>
    </lineage>
</organism>
<dbReference type="EMBL" id="FNNU01000006">
    <property type="protein sequence ID" value="SDX84242.1"/>
    <property type="molecule type" value="Genomic_DNA"/>
</dbReference>
<gene>
    <name evidence="1" type="ORF">SAMN05216287_3943</name>
</gene>
<evidence type="ECO:0000313" key="1">
    <source>
        <dbReference type="EMBL" id="SDX84242.1"/>
    </source>
</evidence>
<evidence type="ECO:0000313" key="2">
    <source>
        <dbReference type="Proteomes" id="UP000243778"/>
    </source>
</evidence>
<dbReference type="OrthoDB" id="6968898at2"/>
<dbReference type="Proteomes" id="UP000243778">
    <property type="component" value="Unassembled WGS sequence"/>
</dbReference>